<reference evidence="2" key="1">
    <citation type="submission" date="2022-01" db="EMBL/GenBank/DDBJ databases">
        <authorList>
            <person name="Jo J.-H."/>
            <person name="Im W.-T."/>
        </authorList>
    </citation>
    <scope>NUCLEOTIDE SEQUENCE</scope>
    <source>
        <strain evidence="2">NA20</strain>
    </source>
</reference>
<accession>A0ABS9KLI0</accession>
<protein>
    <submittedName>
        <fullName evidence="2">DUF4268 domain-containing protein</fullName>
    </submittedName>
</protein>
<name>A0ABS9KLI0_9BACT</name>
<proteinExistence type="predicted"/>
<evidence type="ECO:0000259" key="1">
    <source>
        <dbReference type="Pfam" id="PF14088"/>
    </source>
</evidence>
<keyword evidence="3" id="KW-1185">Reference proteome</keyword>
<sequence>MYGKQEASLMRKEFWTSLGLYMRPLLGAEGEPVNWLNYKTGVKHIYFRMDADNKKASIGIELRQVDESVRKDYFARLVQMRGMLEEEAGEGWVWEEDRLDEDGRVFSRIGISIDGVNIFNKADWPAMISFLKPRMLALDNFWWQVKDILL</sequence>
<evidence type="ECO:0000313" key="2">
    <source>
        <dbReference type="EMBL" id="MCG2613179.1"/>
    </source>
</evidence>
<dbReference type="EMBL" id="JAKLTR010000002">
    <property type="protein sequence ID" value="MCG2613179.1"/>
    <property type="molecule type" value="Genomic_DNA"/>
</dbReference>
<dbReference type="Proteomes" id="UP001165367">
    <property type="component" value="Unassembled WGS sequence"/>
</dbReference>
<dbReference type="Pfam" id="PF14088">
    <property type="entry name" value="DUF4268"/>
    <property type="match status" value="1"/>
</dbReference>
<dbReference type="InterPro" id="IPR025364">
    <property type="entry name" value="DUF4268"/>
</dbReference>
<organism evidence="2 3">
    <name type="scientific">Terrimonas ginsenosidimutans</name>
    <dbReference type="NCBI Taxonomy" id="2908004"/>
    <lineage>
        <taxon>Bacteria</taxon>
        <taxon>Pseudomonadati</taxon>
        <taxon>Bacteroidota</taxon>
        <taxon>Chitinophagia</taxon>
        <taxon>Chitinophagales</taxon>
        <taxon>Chitinophagaceae</taxon>
        <taxon>Terrimonas</taxon>
    </lineage>
</organism>
<feature type="domain" description="DUF4268" evidence="1">
    <location>
        <begin position="10"/>
        <end position="145"/>
    </location>
</feature>
<evidence type="ECO:0000313" key="3">
    <source>
        <dbReference type="Proteomes" id="UP001165367"/>
    </source>
</evidence>
<comment type="caution">
    <text evidence="2">The sequence shown here is derived from an EMBL/GenBank/DDBJ whole genome shotgun (WGS) entry which is preliminary data.</text>
</comment>
<gene>
    <name evidence="2" type="ORF">LZZ85_02770</name>
</gene>
<dbReference type="RefSeq" id="WP_237868408.1">
    <property type="nucleotide sequence ID" value="NZ_JAKLTR010000002.1"/>
</dbReference>